<dbReference type="Gene3D" id="3.20.20.140">
    <property type="entry name" value="Metal-dependent hydrolases"/>
    <property type="match status" value="1"/>
</dbReference>
<dbReference type="PANTHER" id="PTHR46124">
    <property type="entry name" value="D-AMINOACYL-TRNA DEACYLASE"/>
    <property type="match status" value="1"/>
</dbReference>
<accession>A0A7W8C313</accession>
<dbReference type="GO" id="GO:0004536">
    <property type="term" value="F:DNA nuclease activity"/>
    <property type="evidence" value="ECO:0007669"/>
    <property type="project" value="InterPro"/>
</dbReference>
<dbReference type="EC" id="3.1.21.-" evidence="4"/>
<dbReference type="EMBL" id="JACHGO010000003">
    <property type="protein sequence ID" value="MBB5143309.1"/>
    <property type="molecule type" value="Genomic_DNA"/>
</dbReference>
<dbReference type="GO" id="GO:0005829">
    <property type="term" value="C:cytosol"/>
    <property type="evidence" value="ECO:0007669"/>
    <property type="project" value="TreeGrafter"/>
</dbReference>
<keyword evidence="5" id="KW-1185">Reference proteome</keyword>
<evidence type="ECO:0000313" key="4">
    <source>
        <dbReference type="EMBL" id="MBB5143309.1"/>
    </source>
</evidence>
<dbReference type="CDD" id="cd01310">
    <property type="entry name" value="TatD_DNAse"/>
    <property type="match status" value="1"/>
</dbReference>
<dbReference type="PROSITE" id="PS01091">
    <property type="entry name" value="TATD_3"/>
    <property type="match status" value="1"/>
</dbReference>
<comment type="caution">
    <text evidence="4">The sequence shown here is derived from an EMBL/GenBank/DDBJ whole genome shotgun (WGS) entry which is preliminary data.</text>
</comment>
<dbReference type="GO" id="GO:0046872">
    <property type="term" value="F:metal ion binding"/>
    <property type="evidence" value="ECO:0007669"/>
    <property type="project" value="UniProtKB-KW"/>
</dbReference>
<dbReference type="Pfam" id="PF01026">
    <property type="entry name" value="TatD_DNase"/>
    <property type="match status" value="1"/>
</dbReference>
<dbReference type="InterPro" id="IPR001130">
    <property type="entry name" value="TatD-like"/>
</dbReference>
<dbReference type="GO" id="GO:0016788">
    <property type="term" value="F:hydrolase activity, acting on ester bonds"/>
    <property type="evidence" value="ECO:0007669"/>
    <property type="project" value="InterPro"/>
</dbReference>
<protein>
    <submittedName>
        <fullName evidence="4">TatD DNase family protein</fullName>
        <ecNumber evidence="4">3.1.21.-</ecNumber>
    </submittedName>
</protein>
<dbReference type="InterPro" id="IPR018228">
    <property type="entry name" value="DNase_TatD-rel_CS"/>
</dbReference>
<evidence type="ECO:0000313" key="5">
    <source>
        <dbReference type="Proteomes" id="UP000539075"/>
    </source>
</evidence>
<comment type="similarity">
    <text evidence="1">Belongs to the metallo-dependent hydrolases superfamily. TatD-type hydrolase family.</text>
</comment>
<dbReference type="PANTHER" id="PTHR46124:SF2">
    <property type="entry name" value="D-AMINOACYL-TRNA DEACYLASE"/>
    <property type="match status" value="1"/>
</dbReference>
<dbReference type="PROSITE" id="PS01090">
    <property type="entry name" value="TATD_2"/>
    <property type="match status" value="1"/>
</dbReference>
<dbReference type="SUPFAM" id="SSF51556">
    <property type="entry name" value="Metallo-dependent hydrolases"/>
    <property type="match status" value="1"/>
</dbReference>
<dbReference type="InterPro" id="IPR015991">
    <property type="entry name" value="TatD/YcfH-like"/>
</dbReference>
<dbReference type="AlphaFoldDB" id="A0A7W8C313"/>
<evidence type="ECO:0000256" key="3">
    <source>
        <dbReference type="ARBA" id="ARBA00022801"/>
    </source>
</evidence>
<reference evidence="4 5" key="1">
    <citation type="submission" date="2020-08" db="EMBL/GenBank/DDBJ databases">
        <title>Genomic Encyclopedia of Type Strains, Phase IV (KMG-IV): sequencing the most valuable type-strain genomes for metagenomic binning, comparative biology and taxonomic classification.</title>
        <authorList>
            <person name="Goeker M."/>
        </authorList>
    </citation>
    <scope>NUCLEOTIDE SEQUENCE [LARGE SCALE GENOMIC DNA]</scope>
    <source>
        <strain evidence="4 5">DSM 11275</strain>
    </source>
</reference>
<evidence type="ECO:0000256" key="1">
    <source>
        <dbReference type="ARBA" id="ARBA00009275"/>
    </source>
</evidence>
<dbReference type="Proteomes" id="UP000539075">
    <property type="component" value="Unassembled WGS sequence"/>
</dbReference>
<keyword evidence="2" id="KW-0479">Metal-binding</keyword>
<dbReference type="InterPro" id="IPR032466">
    <property type="entry name" value="Metal_Hydrolase"/>
</dbReference>
<dbReference type="FunFam" id="3.20.20.140:FF:000005">
    <property type="entry name" value="TatD family hydrolase"/>
    <property type="match status" value="1"/>
</dbReference>
<keyword evidence="3 4" id="KW-0378">Hydrolase</keyword>
<gene>
    <name evidence="4" type="ORF">HNQ38_001397</name>
</gene>
<evidence type="ECO:0000256" key="2">
    <source>
        <dbReference type="ARBA" id="ARBA00022723"/>
    </source>
</evidence>
<proteinExistence type="inferred from homology"/>
<sequence>MLNHTLGLQKRLTIVLLPLLGNGADCRLESFAASLHRPGLPLPTRIDMYRREVSMSKKSVDRIDPVSVALPLEGVDSHAHLDGEEFDQDRESVLERARACGVAHVGNVFLGPEDFNSRRHYFADHPEVFFLLGIHPCHGQDCTPDTLEAMRRAFREEPRLKAVGEIGLDFYWDDCPREVQYETFSTQLRLAREVERPVVIHCREAEEETLMVLESQGFKDYPLLWHCFGKGPDLAQRIIRNGWHISVPGPVTYKANEDLRQAVTVIPAARLMLETDAPYLAPLPWRGKRNEPAFTVFTARTVAETRGEEPEDLWRMCGQNARRFFGV</sequence>
<dbReference type="NCBIfam" id="TIGR00010">
    <property type="entry name" value="YchF/TatD family DNA exonuclease"/>
    <property type="match status" value="1"/>
</dbReference>
<organism evidence="4 5">
    <name type="scientific">Desulfovibrio intestinalis</name>
    <dbReference type="NCBI Taxonomy" id="58621"/>
    <lineage>
        <taxon>Bacteria</taxon>
        <taxon>Pseudomonadati</taxon>
        <taxon>Thermodesulfobacteriota</taxon>
        <taxon>Desulfovibrionia</taxon>
        <taxon>Desulfovibrionales</taxon>
        <taxon>Desulfovibrionaceae</taxon>
        <taxon>Desulfovibrio</taxon>
    </lineage>
</organism>
<name>A0A7W8C313_9BACT</name>